<dbReference type="AlphaFoldDB" id="A0A317JRQ5"/>
<evidence type="ECO:0000313" key="1">
    <source>
        <dbReference type="EMBL" id="PWU22432.1"/>
    </source>
</evidence>
<comment type="caution">
    <text evidence="1">The sequence shown here is derived from an EMBL/GenBank/DDBJ whole genome shotgun (WGS) entry which is preliminary data.</text>
</comment>
<organism evidence="1 2">
    <name type="scientific">Candidatus Cerribacteria bacterium 'Amazon FNV 2010 28 9'</name>
    <dbReference type="NCBI Taxonomy" id="2081795"/>
    <lineage>
        <taxon>Bacteria</taxon>
        <taxon>Candidatus Cerribacteria</taxon>
    </lineage>
</organism>
<name>A0A317JRQ5_9BACT</name>
<gene>
    <name evidence="1" type="ORF">C5B42_06040</name>
</gene>
<protein>
    <submittedName>
        <fullName evidence="1">Uncharacterized protein</fullName>
    </submittedName>
</protein>
<dbReference type="EMBL" id="PSRQ01000064">
    <property type="protein sequence ID" value="PWU22432.1"/>
    <property type="molecule type" value="Genomic_DNA"/>
</dbReference>
<evidence type="ECO:0000313" key="2">
    <source>
        <dbReference type="Proteomes" id="UP000246104"/>
    </source>
</evidence>
<accession>A0A317JRQ5</accession>
<dbReference type="Proteomes" id="UP000246104">
    <property type="component" value="Unassembled WGS sequence"/>
</dbReference>
<sequence length="85" mass="10054">MLSKADKQYLESMYVSIETFYEAMKNVATKQDLQEIKDMMVEMLGQMHSYQQESTILSYRQCEHSDQLESHEKRLSLLEHNFSVA</sequence>
<proteinExistence type="predicted"/>
<reference evidence="1 2" key="1">
    <citation type="submission" date="2018-02" db="EMBL/GenBank/DDBJ databases">
        <title>Genomic Reconstructions from Amazon Rainforest and Pasture Soil Reveal Novel Insights into the Physiology of Candidate Phyla in Tropical Sites.</title>
        <authorList>
            <person name="Kroeger M.E."/>
            <person name="Delmont T."/>
            <person name="Eren A.M."/>
            <person name="Guo J."/>
            <person name="Meyer K.M."/>
            <person name="Khan K."/>
            <person name="Rodrigues J.L.M."/>
            <person name="Bohannan B.J.M."/>
            <person name="Tringe S."/>
            <person name="Borges C.D."/>
            <person name="Tiedje J."/>
            <person name="Tsai S.M."/>
            <person name="Nusslein K."/>
        </authorList>
    </citation>
    <scope>NUCLEOTIDE SEQUENCE [LARGE SCALE GENOMIC DNA]</scope>
    <source>
        <strain evidence="1">Amazon FNV 2010 28 9</strain>
    </source>
</reference>